<accession>A0ABX0BRE3</accession>
<dbReference type="PANTHER" id="PTHR35149">
    <property type="entry name" value="SLL5132 PROTEIN"/>
    <property type="match status" value="1"/>
</dbReference>
<dbReference type="PANTHER" id="PTHR35149:SF1">
    <property type="entry name" value="DUF5655 DOMAIN-CONTAINING PROTEIN"/>
    <property type="match status" value="1"/>
</dbReference>
<name>A0ABX0BRE3_9PSEU</name>
<organism evidence="2 3">
    <name type="scientific">Amycolatopsis rubida</name>
    <dbReference type="NCBI Taxonomy" id="112413"/>
    <lineage>
        <taxon>Bacteria</taxon>
        <taxon>Bacillati</taxon>
        <taxon>Actinomycetota</taxon>
        <taxon>Actinomycetes</taxon>
        <taxon>Pseudonocardiales</taxon>
        <taxon>Pseudonocardiaceae</taxon>
        <taxon>Amycolatopsis</taxon>
    </lineage>
</organism>
<dbReference type="InterPro" id="IPR011089">
    <property type="entry name" value="GmrSD_C"/>
</dbReference>
<proteinExistence type="predicted"/>
<evidence type="ECO:0000259" key="1">
    <source>
        <dbReference type="Pfam" id="PF07510"/>
    </source>
</evidence>
<reference evidence="2 3" key="1">
    <citation type="submission" date="2020-01" db="EMBL/GenBank/DDBJ databases">
        <title>Insect and environment-associated Actinomycetes.</title>
        <authorList>
            <person name="Currrie C."/>
            <person name="Chevrette M."/>
            <person name="Carlson C."/>
            <person name="Stubbendieck R."/>
            <person name="Wendt-Pienkowski E."/>
        </authorList>
    </citation>
    <scope>NUCLEOTIDE SEQUENCE [LARGE SCALE GENOMIC DNA]</scope>
    <source>
        <strain evidence="2 3">SID8386</strain>
    </source>
</reference>
<dbReference type="Proteomes" id="UP000470404">
    <property type="component" value="Unassembled WGS sequence"/>
</dbReference>
<dbReference type="Pfam" id="PF07510">
    <property type="entry name" value="GmrSD_C"/>
    <property type="match status" value="1"/>
</dbReference>
<dbReference type="EMBL" id="JAAGNC010000075">
    <property type="protein sequence ID" value="NEC56667.1"/>
    <property type="molecule type" value="Genomic_DNA"/>
</dbReference>
<evidence type="ECO:0000313" key="3">
    <source>
        <dbReference type="Proteomes" id="UP000470404"/>
    </source>
</evidence>
<keyword evidence="3" id="KW-1185">Reference proteome</keyword>
<gene>
    <name evidence="2" type="ORF">G3I59_13990</name>
</gene>
<protein>
    <submittedName>
        <fullName evidence="2">DUF262 domain-containing protein</fullName>
    </submittedName>
</protein>
<sequence length="393" mass="45009">MRALTTTLARHLKLVVIDLEPGDNAQAIFEALNDRGSPLLAADLVKNAVFQAAERQHVDTAQLDREYWDALSGEYWREGLRQGRLNRPRIDVFLNYWLTMRRAHLVPSDRILAELTSDATCYRQLADQPPHSVPGTFHYRVIEVMDIAATMPLLLWLQRPGSAVPPTARDDALRAIESWLVRRMLCRVTLADTTGVVVELIRHLKKQAADDAGSATEQFLAEQTGDSRHWPVDDEVIDSLQRIRFYAVMIPRRRRRMVLEALEDSYRSPKTEESHCLRSSLTVEHLMPVNWQRNWGDGREKDSPFREEPNRRVQTLGNLTLLTSRLNPALSNNPWLGDGTTPGKRDGIGEHSVLMLNKHMHDEQLSWTDDDIDMRSRALAERVVRIWTRPTPG</sequence>
<dbReference type="RefSeq" id="WP_157905155.1">
    <property type="nucleotide sequence ID" value="NZ_JAAGNC010000075.1"/>
</dbReference>
<evidence type="ECO:0000313" key="2">
    <source>
        <dbReference type="EMBL" id="NEC56667.1"/>
    </source>
</evidence>
<comment type="caution">
    <text evidence="2">The sequence shown here is derived from an EMBL/GenBank/DDBJ whole genome shotgun (WGS) entry which is preliminary data.</text>
</comment>
<feature type="domain" description="GmrSD restriction endonucleases C-terminal" evidence="1">
    <location>
        <begin position="230"/>
        <end position="381"/>
    </location>
</feature>